<dbReference type="InterPro" id="IPR020094">
    <property type="entry name" value="TruA/RsuA/RluB/E/F_N"/>
</dbReference>
<sequence length="274" mass="30389">MMRIALGVEYDGAAYIGWQRQRHGVTVQEVVEKALSKIAAEPIAVTCAGRTDAGVHATQQVIHFDTNAERPMHAWLLGGNSNLPPGVSFRWAEPVPETFNARFSALSRAYRYVLMCHRLRPGLNRDRVAWTYKQLDAERMHEAGQVLLGEQDFTSYRAVACQAKHPFRRLDRLSVWRRGDFVYLDIEANAFLHHMVRNIAGTLMKIGAGEAPVSWAGEVLAAKDRTAAGVTAPAGGLYLVKVVYPPEYGLPESGSLPVLRKAGAQVTIQRLDNR</sequence>
<evidence type="ECO:0000256" key="3">
    <source>
        <dbReference type="ARBA" id="ARBA00023235"/>
    </source>
</evidence>
<dbReference type="OrthoDB" id="9811823at2"/>
<dbReference type="InterPro" id="IPR001406">
    <property type="entry name" value="PsdUridine_synth_TruA"/>
</dbReference>
<proteinExistence type="inferred from homology"/>
<dbReference type="GO" id="GO:0031119">
    <property type="term" value="P:tRNA pseudouridine synthesis"/>
    <property type="evidence" value="ECO:0007669"/>
    <property type="project" value="UniProtKB-UniRule"/>
</dbReference>
<comment type="subunit">
    <text evidence="4">Homodimer.</text>
</comment>
<dbReference type="EC" id="5.4.99.12" evidence="4"/>
<dbReference type="RefSeq" id="WP_116300865.1">
    <property type="nucleotide sequence ID" value="NZ_NFZV01000002.1"/>
</dbReference>
<comment type="caution">
    <text evidence="9">The sequence shown here is derived from an EMBL/GenBank/DDBJ whole genome shotgun (WGS) entry which is preliminary data.</text>
</comment>
<comment type="caution">
    <text evidence="4">Lacks conserved residue(s) required for the propagation of feature annotation.</text>
</comment>
<evidence type="ECO:0000256" key="5">
    <source>
        <dbReference type="PIRSR" id="PIRSR001430-1"/>
    </source>
</evidence>
<evidence type="ECO:0000313" key="9">
    <source>
        <dbReference type="EMBL" id="RFA38844.1"/>
    </source>
</evidence>
<dbReference type="CDD" id="cd02570">
    <property type="entry name" value="PseudoU_synth_EcTruA"/>
    <property type="match status" value="1"/>
</dbReference>
<dbReference type="NCBIfam" id="TIGR00071">
    <property type="entry name" value="hisT_truA"/>
    <property type="match status" value="1"/>
</dbReference>
<dbReference type="Gene3D" id="3.30.70.580">
    <property type="entry name" value="Pseudouridine synthase I, catalytic domain, N-terminal subdomain"/>
    <property type="match status" value="1"/>
</dbReference>
<comment type="function">
    <text evidence="4">Formation of pseudouridine at positions 38, 39 and 40 in the anticodon stem and loop of transfer RNAs.</text>
</comment>
<dbReference type="FunFam" id="3.30.70.580:FF:000001">
    <property type="entry name" value="tRNA pseudouridine synthase A"/>
    <property type="match status" value="1"/>
</dbReference>
<dbReference type="Pfam" id="PF01416">
    <property type="entry name" value="PseudoU_synth_1"/>
    <property type="match status" value="2"/>
</dbReference>
<keyword evidence="10" id="KW-1185">Reference proteome</keyword>
<evidence type="ECO:0000313" key="10">
    <source>
        <dbReference type="Proteomes" id="UP000256763"/>
    </source>
</evidence>
<protein>
    <recommendedName>
        <fullName evidence="4">tRNA pseudouridine synthase A</fullName>
        <ecNumber evidence="4">5.4.99.12</ecNumber>
    </recommendedName>
    <alternativeName>
        <fullName evidence="4">tRNA pseudouridine(38-40) synthase</fullName>
    </alternativeName>
    <alternativeName>
        <fullName evidence="4">tRNA pseudouridylate synthase I</fullName>
    </alternativeName>
    <alternativeName>
        <fullName evidence="4">tRNA-uridine isomerase I</fullName>
    </alternativeName>
</protein>
<evidence type="ECO:0000259" key="8">
    <source>
        <dbReference type="Pfam" id="PF01416"/>
    </source>
</evidence>
<name>A0A3E0X097_9GAMM</name>
<feature type="domain" description="Pseudouridine synthase I TruA alpha/beta" evidence="8">
    <location>
        <begin position="9"/>
        <end position="103"/>
    </location>
</feature>
<gene>
    <name evidence="4" type="primary">truA</name>
    <name evidence="9" type="ORF">CAL65_02770</name>
</gene>
<dbReference type="PIRSF" id="PIRSF001430">
    <property type="entry name" value="tRNA_psdUrid_synth"/>
    <property type="match status" value="1"/>
</dbReference>
<dbReference type="InterPro" id="IPR020097">
    <property type="entry name" value="PsdUridine_synth_TruA_a/b_dom"/>
</dbReference>
<feature type="domain" description="Pseudouridine synthase I TruA alpha/beta" evidence="8">
    <location>
        <begin position="145"/>
        <end position="245"/>
    </location>
</feature>
<dbReference type="InterPro" id="IPR020095">
    <property type="entry name" value="PsdUridine_synth_TruA_C"/>
</dbReference>
<feature type="binding site" evidence="4 6">
    <location>
        <position position="110"/>
    </location>
    <ligand>
        <name>substrate</name>
    </ligand>
</feature>
<evidence type="ECO:0000256" key="6">
    <source>
        <dbReference type="PIRSR" id="PIRSR001430-2"/>
    </source>
</evidence>
<dbReference type="EMBL" id="NFZW01000002">
    <property type="protein sequence ID" value="RFA38844.1"/>
    <property type="molecule type" value="Genomic_DNA"/>
</dbReference>
<dbReference type="InterPro" id="IPR020103">
    <property type="entry name" value="PsdUridine_synth_cat_dom_sf"/>
</dbReference>
<evidence type="ECO:0000256" key="4">
    <source>
        <dbReference type="HAMAP-Rule" id="MF_00171"/>
    </source>
</evidence>
<reference evidence="10" key="1">
    <citation type="submission" date="2017-05" db="EMBL/GenBank/DDBJ databases">
        <authorList>
            <person name="Sharma S."/>
            <person name="Sidhu C."/>
            <person name="Pinnaka A.K."/>
        </authorList>
    </citation>
    <scope>NUCLEOTIDE SEQUENCE [LARGE SCALE GENOMIC DNA]</scope>
    <source>
        <strain evidence="10">AK93</strain>
    </source>
</reference>
<comment type="catalytic activity">
    <reaction evidence="4 7">
        <text>uridine(38/39/40) in tRNA = pseudouridine(38/39/40) in tRNA</text>
        <dbReference type="Rhea" id="RHEA:22376"/>
        <dbReference type="Rhea" id="RHEA-COMP:10085"/>
        <dbReference type="Rhea" id="RHEA-COMP:10087"/>
        <dbReference type="ChEBI" id="CHEBI:65314"/>
        <dbReference type="ChEBI" id="CHEBI:65315"/>
        <dbReference type="EC" id="5.4.99.12"/>
    </reaction>
</comment>
<evidence type="ECO:0000256" key="1">
    <source>
        <dbReference type="ARBA" id="ARBA00009375"/>
    </source>
</evidence>
<dbReference type="Proteomes" id="UP000256763">
    <property type="component" value="Unassembled WGS sequence"/>
</dbReference>
<dbReference type="GO" id="GO:0160147">
    <property type="term" value="F:tRNA pseudouridine(38-40) synthase activity"/>
    <property type="evidence" value="ECO:0007669"/>
    <property type="project" value="UniProtKB-EC"/>
</dbReference>
<keyword evidence="2 4" id="KW-0819">tRNA processing</keyword>
<dbReference type="AlphaFoldDB" id="A0A3E0X097"/>
<dbReference type="HAMAP" id="MF_00171">
    <property type="entry name" value="TruA"/>
    <property type="match status" value="1"/>
</dbReference>
<comment type="similarity">
    <text evidence="1 4 7">Belongs to the tRNA pseudouridine synthase TruA family.</text>
</comment>
<dbReference type="SUPFAM" id="SSF55120">
    <property type="entry name" value="Pseudouridine synthase"/>
    <property type="match status" value="1"/>
</dbReference>
<organism evidence="9 10">
    <name type="scientific">Alkalilimnicola ehrlichii</name>
    <dbReference type="NCBI Taxonomy" id="351052"/>
    <lineage>
        <taxon>Bacteria</taxon>
        <taxon>Pseudomonadati</taxon>
        <taxon>Pseudomonadota</taxon>
        <taxon>Gammaproteobacteria</taxon>
        <taxon>Chromatiales</taxon>
        <taxon>Ectothiorhodospiraceae</taxon>
        <taxon>Alkalilimnicola</taxon>
    </lineage>
</organism>
<accession>A0A3E0X097</accession>
<feature type="active site" description="Nucleophile" evidence="4 5">
    <location>
        <position position="52"/>
    </location>
</feature>
<dbReference type="GO" id="GO:0003723">
    <property type="term" value="F:RNA binding"/>
    <property type="evidence" value="ECO:0007669"/>
    <property type="project" value="InterPro"/>
</dbReference>
<dbReference type="PANTHER" id="PTHR11142:SF0">
    <property type="entry name" value="TRNA PSEUDOURIDINE SYNTHASE-LIKE 1"/>
    <property type="match status" value="1"/>
</dbReference>
<keyword evidence="3 4" id="KW-0413">Isomerase</keyword>
<dbReference type="PANTHER" id="PTHR11142">
    <property type="entry name" value="PSEUDOURIDYLATE SYNTHASE"/>
    <property type="match status" value="1"/>
</dbReference>
<evidence type="ECO:0000256" key="7">
    <source>
        <dbReference type="RuleBase" id="RU003792"/>
    </source>
</evidence>
<dbReference type="Gene3D" id="3.30.70.660">
    <property type="entry name" value="Pseudouridine synthase I, catalytic domain, C-terminal subdomain"/>
    <property type="match status" value="1"/>
</dbReference>
<evidence type="ECO:0000256" key="2">
    <source>
        <dbReference type="ARBA" id="ARBA00022694"/>
    </source>
</evidence>